<evidence type="ECO:0000313" key="1">
    <source>
        <dbReference type="Proteomes" id="UP000046392"/>
    </source>
</evidence>
<dbReference type="AlphaFoldDB" id="A0A0N5BI26"/>
<dbReference type="WBParaSite" id="SPAL_0000561050.1">
    <property type="protein sequence ID" value="SPAL_0000561050.1"/>
    <property type="gene ID" value="SPAL_0000561050"/>
</dbReference>
<organism evidence="1 2">
    <name type="scientific">Strongyloides papillosus</name>
    <name type="common">Intestinal threadworm</name>
    <dbReference type="NCBI Taxonomy" id="174720"/>
    <lineage>
        <taxon>Eukaryota</taxon>
        <taxon>Metazoa</taxon>
        <taxon>Ecdysozoa</taxon>
        <taxon>Nematoda</taxon>
        <taxon>Chromadorea</taxon>
        <taxon>Rhabditida</taxon>
        <taxon>Tylenchina</taxon>
        <taxon>Panagrolaimomorpha</taxon>
        <taxon>Strongyloidoidea</taxon>
        <taxon>Strongyloididae</taxon>
        <taxon>Strongyloides</taxon>
    </lineage>
</organism>
<evidence type="ECO:0000313" key="2">
    <source>
        <dbReference type="WBParaSite" id="SPAL_0000561050.1"/>
    </source>
</evidence>
<name>A0A0N5BI26_STREA</name>
<proteinExistence type="predicted"/>
<sequence>MQMNYISMLIAQIKELLVQTLDGEEMLKTFRIEKKKICSFYFLRVEVTKILIEFLEEEYGKTKGRVTGREKPNNNGNLLRTVVDNRAFFEKFHKLLVTITRFKGFDKNNNWKKDVTCVVMQMNYVSMLIAQIKELLVQTLDGEEMLKTFRIEKK</sequence>
<accession>A0A0N5BI26</accession>
<protein>
    <submittedName>
        <fullName evidence="2">DUF4371 domain-containing protein</fullName>
    </submittedName>
</protein>
<reference evidence="2" key="1">
    <citation type="submission" date="2017-02" db="UniProtKB">
        <authorList>
            <consortium name="WormBaseParasite"/>
        </authorList>
    </citation>
    <scope>IDENTIFICATION</scope>
</reference>
<keyword evidence="1" id="KW-1185">Reference proteome</keyword>
<dbReference type="Proteomes" id="UP000046392">
    <property type="component" value="Unplaced"/>
</dbReference>